<dbReference type="InterPro" id="IPR016461">
    <property type="entry name" value="COMT-like"/>
</dbReference>
<comment type="caution">
    <text evidence="5">The sequence shown here is derived from an EMBL/GenBank/DDBJ whole genome shotgun (WGS) entry which is preliminary data.</text>
</comment>
<dbReference type="Pfam" id="PF00891">
    <property type="entry name" value="Methyltransf_2"/>
    <property type="match status" value="1"/>
</dbReference>
<dbReference type="GO" id="GO:0008171">
    <property type="term" value="F:O-methyltransferase activity"/>
    <property type="evidence" value="ECO:0007669"/>
    <property type="project" value="InterPro"/>
</dbReference>
<evidence type="ECO:0000256" key="3">
    <source>
        <dbReference type="ARBA" id="ARBA00022691"/>
    </source>
</evidence>
<dbReference type="PROSITE" id="PS51683">
    <property type="entry name" value="SAM_OMT_II"/>
    <property type="match status" value="1"/>
</dbReference>
<evidence type="ECO:0000256" key="1">
    <source>
        <dbReference type="ARBA" id="ARBA00022603"/>
    </source>
</evidence>
<keyword evidence="6" id="KW-1185">Reference proteome</keyword>
<keyword evidence="2" id="KW-0808">Transferase</keyword>
<evidence type="ECO:0000256" key="2">
    <source>
        <dbReference type="ARBA" id="ARBA00022679"/>
    </source>
</evidence>
<dbReference type="Proteomes" id="UP000685013">
    <property type="component" value="Chromosome 19"/>
</dbReference>
<evidence type="ECO:0000313" key="5">
    <source>
        <dbReference type="EMBL" id="KAG6572269.1"/>
    </source>
</evidence>
<accession>A0AAV6LZ84</accession>
<keyword evidence="1" id="KW-0489">Methyltransferase</keyword>
<proteinExistence type="predicted"/>
<gene>
    <name evidence="5" type="primary">OMT3</name>
    <name evidence="5" type="ORF">SDJN03_28997</name>
</gene>
<feature type="domain" description="O-methyltransferase C-terminal" evidence="4">
    <location>
        <begin position="6"/>
        <end position="89"/>
    </location>
</feature>
<dbReference type="PANTHER" id="PTHR11746">
    <property type="entry name" value="O-METHYLTRANSFERASE"/>
    <property type="match status" value="1"/>
</dbReference>
<protein>
    <submittedName>
        <fullName evidence="5">O-methyltransferase 3</fullName>
    </submittedName>
</protein>
<evidence type="ECO:0000259" key="4">
    <source>
        <dbReference type="Pfam" id="PF00891"/>
    </source>
</evidence>
<dbReference type="AlphaFoldDB" id="A0AAV6LZ84"/>
<feature type="non-terminal residue" evidence="5">
    <location>
        <position position="1"/>
    </location>
</feature>
<dbReference type="GO" id="GO:0032259">
    <property type="term" value="P:methylation"/>
    <property type="evidence" value="ECO:0007669"/>
    <property type="project" value="UniProtKB-KW"/>
</dbReference>
<dbReference type="InterPro" id="IPR001077">
    <property type="entry name" value="COMT_C"/>
</dbReference>
<sequence length="107" mass="12376">MLSEVIELVLHDWNDEECVEILKKCKEAIRSNGKKGKVMVIDMVVGDEKREDTFIQTQLLFDMLMMGLVSGKERDEKEWSELFKEAGFSGYKIFPILGSRSLIEIYP</sequence>
<dbReference type="EMBL" id="JAGKQH010000019">
    <property type="protein sequence ID" value="KAG6572269.1"/>
    <property type="molecule type" value="Genomic_DNA"/>
</dbReference>
<name>A0AAV6LZ84_9ROSI</name>
<keyword evidence="3" id="KW-0949">S-adenosyl-L-methionine</keyword>
<evidence type="ECO:0000313" key="6">
    <source>
        <dbReference type="Proteomes" id="UP000685013"/>
    </source>
</evidence>
<reference evidence="5 6" key="1">
    <citation type="journal article" date="2021" name="Hortic Res">
        <title>The domestication of Cucurbita argyrosperma as revealed by the genome of its wild relative.</title>
        <authorList>
            <person name="Barrera-Redondo J."/>
            <person name="Sanchez-de la Vega G."/>
            <person name="Aguirre-Liguori J.A."/>
            <person name="Castellanos-Morales G."/>
            <person name="Gutierrez-Guerrero Y.T."/>
            <person name="Aguirre-Dugua X."/>
            <person name="Aguirre-Planter E."/>
            <person name="Tenaillon M.I."/>
            <person name="Lira-Saade R."/>
            <person name="Eguiarte L.E."/>
        </authorList>
    </citation>
    <scope>NUCLEOTIDE SEQUENCE [LARGE SCALE GENOMIC DNA]</scope>
    <source>
        <strain evidence="5">JBR-2021</strain>
    </source>
</reference>
<organism evidence="5 6">
    <name type="scientific">Cucurbita argyrosperma subsp. sororia</name>
    <dbReference type="NCBI Taxonomy" id="37648"/>
    <lineage>
        <taxon>Eukaryota</taxon>
        <taxon>Viridiplantae</taxon>
        <taxon>Streptophyta</taxon>
        <taxon>Embryophyta</taxon>
        <taxon>Tracheophyta</taxon>
        <taxon>Spermatophyta</taxon>
        <taxon>Magnoliopsida</taxon>
        <taxon>eudicotyledons</taxon>
        <taxon>Gunneridae</taxon>
        <taxon>Pentapetalae</taxon>
        <taxon>rosids</taxon>
        <taxon>fabids</taxon>
        <taxon>Cucurbitales</taxon>
        <taxon>Cucurbitaceae</taxon>
        <taxon>Cucurbiteae</taxon>
        <taxon>Cucurbita</taxon>
    </lineage>
</organism>